<name>A0A7I8KK35_SPIIN</name>
<evidence type="ECO:0000313" key="3">
    <source>
        <dbReference type="Proteomes" id="UP000663760"/>
    </source>
</evidence>
<feature type="region of interest" description="Disordered" evidence="1">
    <location>
        <begin position="69"/>
        <end position="100"/>
    </location>
</feature>
<accession>A0A7I8KK35</accession>
<keyword evidence="3" id="KW-1185">Reference proteome</keyword>
<dbReference type="Proteomes" id="UP000663760">
    <property type="component" value="Chromosome 6"/>
</dbReference>
<protein>
    <submittedName>
        <fullName evidence="2">Uncharacterized protein</fullName>
    </submittedName>
</protein>
<dbReference type="OrthoDB" id="695716at2759"/>
<dbReference type="AlphaFoldDB" id="A0A7I8KK35"/>
<evidence type="ECO:0000313" key="2">
    <source>
        <dbReference type="EMBL" id="CAA7397802.1"/>
    </source>
</evidence>
<feature type="compositionally biased region" description="Gly residues" evidence="1">
    <location>
        <begin position="74"/>
        <end position="99"/>
    </location>
</feature>
<gene>
    <name evidence="2" type="ORF">SI8410_06008467</name>
</gene>
<sequence>MSSRAIGSMRLRLSSLARMVVQRQTAASSPARPWISGQHFSFTSLPIITCTRPLSRSTHAPSFRASIGHCPTAGDGGGDGPTGGAGGATGATGGDGAGNETGWVWIPRSFVREDSLLTECNP</sequence>
<reference evidence="2" key="1">
    <citation type="submission" date="2020-02" db="EMBL/GenBank/DDBJ databases">
        <authorList>
            <person name="Scholz U."/>
            <person name="Mascher M."/>
            <person name="Fiebig A."/>
        </authorList>
    </citation>
    <scope>NUCLEOTIDE SEQUENCE</scope>
</reference>
<proteinExistence type="predicted"/>
<evidence type="ECO:0000256" key="1">
    <source>
        <dbReference type="SAM" id="MobiDB-lite"/>
    </source>
</evidence>
<dbReference type="EMBL" id="LR746269">
    <property type="protein sequence ID" value="CAA7397802.1"/>
    <property type="molecule type" value="Genomic_DNA"/>
</dbReference>
<organism evidence="2 3">
    <name type="scientific">Spirodela intermedia</name>
    <name type="common">Intermediate duckweed</name>
    <dbReference type="NCBI Taxonomy" id="51605"/>
    <lineage>
        <taxon>Eukaryota</taxon>
        <taxon>Viridiplantae</taxon>
        <taxon>Streptophyta</taxon>
        <taxon>Embryophyta</taxon>
        <taxon>Tracheophyta</taxon>
        <taxon>Spermatophyta</taxon>
        <taxon>Magnoliopsida</taxon>
        <taxon>Liliopsida</taxon>
        <taxon>Araceae</taxon>
        <taxon>Lemnoideae</taxon>
        <taxon>Spirodela</taxon>
    </lineage>
</organism>